<comment type="caution">
    <text evidence="2">The sequence shown here is derived from an EMBL/GenBank/DDBJ whole genome shotgun (WGS) entry which is preliminary data.</text>
</comment>
<gene>
    <name evidence="2" type="ORF">TcWFU_002486</name>
</gene>
<keyword evidence="1" id="KW-0812">Transmembrane</keyword>
<proteinExistence type="predicted"/>
<feature type="transmembrane region" description="Helical" evidence="1">
    <location>
        <begin position="182"/>
        <end position="202"/>
    </location>
</feature>
<keyword evidence="3" id="KW-1185">Reference proteome</keyword>
<protein>
    <submittedName>
        <fullName evidence="2">Uncharacterized protein</fullName>
    </submittedName>
</protein>
<reference evidence="2 3" key="1">
    <citation type="journal article" date="2022" name="Front. Cell. Infect. Microbiol.">
        <title>The Genomes of Two Strains of Taenia crassiceps the Animal Model for the Study of Human Cysticercosis.</title>
        <authorList>
            <person name="Bobes R.J."/>
            <person name="Estrada K."/>
            <person name="Rios-Valencia D.G."/>
            <person name="Calderon-Gallegos A."/>
            <person name="de la Torre P."/>
            <person name="Carrero J.C."/>
            <person name="Sanchez-Flores A."/>
            <person name="Laclette J.P."/>
        </authorList>
    </citation>
    <scope>NUCLEOTIDE SEQUENCE [LARGE SCALE GENOMIC DNA]</scope>
    <source>
        <strain evidence="2">WFUcys</strain>
    </source>
</reference>
<keyword evidence="1" id="KW-1133">Transmembrane helix</keyword>
<keyword evidence="1" id="KW-0472">Membrane</keyword>
<evidence type="ECO:0000313" key="3">
    <source>
        <dbReference type="Proteomes" id="UP001651158"/>
    </source>
</evidence>
<dbReference type="Proteomes" id="UP001651158">
    <property type="component" value="Unassembled WGS sequence"/>
</dbReference>
<feature type="transmembrane region" description="Helical" evidence="1">
    <location>
        <begin position="456"/>
        <end position="480"/>
    </location>
</feature>
<feature type="transmembrane region" description="Helical" evidence="1">
    <location>
        <begin position="501"/>
        <end position="525"/>
    </location>
</feature>
<feature type="transmembrane region" description="Helical" evidence="1">
    <location>
        <begin position="132"/>
        <end position="154"/>
    </location>
</feature>
<evidence type="ECO:0000313" key="2">
    <source>
        <dbReference type="EMBL" id="KAL5104226.1"/>
    </source>
</evidence>
<organism evidence="2 3">
    <name type="scientific">Taenia crassiceps</name>
    <dbReference type="NCBI Taxonomy" id="6207"/>
    <lineage>
        <taxon>Eukaryota</taxon>
        <taxon>Metazoa</taxon>
        <taxon>Spiralia</taxon>
        <taxon>Lophotrochozoa</taxon>
        <taxon>Platyhelminthes</taxon>
        <taxon>Cestoda</taxon>
        <taxon>Eucestoda</taxon>
        <taxon>Cyclophyllidea</taxon>
        <taxon>Taeniidae</taxon>
        <taxon>Taenia</taxon>
    </lineage>
</organism>
<dbReference type="EMBL" id="JAKROA010000013">
    <property type="protein sequence ID" value="KAL5104226.1"/>
    <property type="molecule type" value="Genomic_DNA"/>
</dbReference>
<feature type="transmembrane region" description="Helical" evidence="1">
    <location>
        <begin position="813"/>
        <end position="845"/>
    </location>
</feature>
<sequence length="850" mass="94194">MSDGVLIGSYFSRVVLLKLHWLINGKSSSDEKTTQKSEMTSDHSIGFLSLANQFFHWSLQHPSGGLLNVFFAPKGEGTFQINTKKERQASVSKLLRSVVLGVAVDQPISEAMPKVDLGLRTTPVNSNREGVIIWPPFITLIFILALLLMLGWRFTCSKAQSPRKVITPGSGKWRSLSHVETVLLISCIILELIAVTFLGFFFKESNEITKIFESGGENNSSLVKSVEATSIGLQTFLSSGILSGQRTVSEAFKELEGNLTMHLQNRSDVAIDVMYRHLQVKETLATQSEMVRLMDVHVAAMESGHTDLLTIMEIALHFLIDLTNAERNLTRVLRSECDHTEQCKEMIIALNASTRYLTQLPFRTDSLQEPITALLNFKAKLDPWFLLVHHLDQSLTQARTRLSNHSSLSTINLSPTVEAVWSQVEMQVNSLNKCIQSLEQEVVSSLNKTTRTSVTAAISSVGGVFICLLLLLGVFTGGFLQITVKERYLQTPRKFRKDTSACRLSVINLCAFLVISAAILTALVICTTFGSSLLYTEGCVYLEEDKYLSKFDAVLSGYMQGIWAQIGGETVFGLPPPKNLLSAAVRDCGRSGVGLFALIGWNSFPDLPTLLHSENVQRVIQEGRGDLMESLQRVQNELAGKDTLSQLNDGLSRLILAHNEAQRVMKEFASQGLDLTGIEEISQNLATLQSAVPAIAAAGESFINICRRAPEMQAAMRRAASEANAFRGLNNVEVMAKRFLLQITNLAVVLRNSSELDSLLWDVYTDTTWHLNRLCEPLMRPYVERLFPCQELPIHFSNLINTVCGGEGLLARIYVWGVVVWIEMILLFLFCLPLIFGVAVVKVVLAETGD</sequence>
<name>A0ABR4Q3H7_9CEST</name>
<accession>A0ABR4Q3H7</accession>
<evidence type="ECO:0000256" key="1">
    <source>
        <dbReference type="SAM" id="Phobius"/>
    </source>
</evidence>